<evidence type="ECO:0000313" key="11">
    <source>
        <dbReference type="EMBL" id="OXA41601.1"/>
    </source>
</evidence>
<keyword evidence="2" id="KW-0479">Metal-binding</keyword>
<dbReference type="FunFam" id="3.30.160.60:FF:001049">
    <property type="entry name" value="zinc finger protein 319"/>
    <property type="match status" value="1"/>
</dbReference>
<organism evidence="11 12">
    <name type="scientific">Folsomia candida</name>
    <name type="common">Springtail</name>
    <dbReference type="NCBI Taxonomy" id="158441"/>
    <lineage>
        <taxon>Eukaryota</taxon>
        <taxon>Metazoa</taxon>
        <taxon>Ecdysozoa</taxon>
        <taxon>Arthropoda</taxon>
        <taxon>Hexapoda</taxon>
        <taxon>Collembola</taxon>
        <taxon>Entomobryomorpha</taxon>
        <taxon>Isotomoidea</taxon>
        <taxon>Isotomidae</taxon>
        <taxon>Proisotominae</taxon>
        <taxon>Folsomia</taxon>
    </lineage>
</organism>
<protein>
    <recommendedName>
        <fullName evidence="10">C2H2-type domain-containing protein</fullName>
    </recommendedName>
</protein>
<dbReference type="SUPFAM" id="SSF57667">
    <property type="entry name" value="beta-beta-alpha zinc fingers"/>
    <property type="match status" value="2"/>
</dbReference>
<keyword evidence="5" id="KW-0862">Zinc</keyword>
<dbReference type="Gene3D" id="3.30.160.60">
    <property type="entry name" value="Classic Zinc Finger"/>
    <property type="match status" value="3"/>
</dbReference>
<keyword evidence="6" id="KW-0805">Transcription regulation</keyword>
<keyword evidence="4 9" id="KW-0863">Zinc-finger</keyword>
<keyword evidence="7" id="KW-0804">Transcription</keyword>
<dbReference type="InterPro" id="IPR036236">
    <property type="entry name" value="Znf_C2H2_sf"/>
</dbReference>
<dbReference type="PROSITE" id="PS50157">
    <property type="entry name" value="ZINC_FINGER_C2H2_2"/>
    <property type="match status" value="3"/>
</dbReference>
<evidence type="ECO:0000256" key="9">
    <source>
        <dbReference type="PROSITE-ProRule" id="PRU00042"/>
    </source>
</evidence>
<dbReference type="Pfam" id="PF00096">
    <property type="entry name" value="zf-C2H2"/>
    <property type="match status" value="3"/>
</dbReference>
<keyword evidence="8" id="KW-0539">Nucleus</keyword>
<evidence type="ECO:0000313" key="12">
    <source>
        <dbReference type="Proteomes" id="UP000198287"/>
    </source>
</evidence>
<evidence type="ECO:0000256" key="8">
    <source>
        <dbReference type="ARBA" id="ARBA00023242"/>
    </source>
</evidence>
<dbReference type="AlphaFoldDB" id="A0A226DAG3"/>
<evidence type="ECO:0000256" key="6">
    <source>
        <dbReference type="ARBA" id="ARBA00023015"/>
    </source>
</evidence>
<dbReference type="GO" id="GO:0005634">
    <property type="term" value="C:nucleus"/>
    <property type="evidence" value="ECO:0007669"/>
    <property type="project" value="UniProtKB-SubCell"/>
</dbReference>
<dbReference type="SMART" id="SM00355">
    <property type="entry name" value="ZnF_C2H2"/>
    <property type="match status" value="4"/>
</dbReference>
<evidence type="ECO:0000256" key="7">
    <source>
        <dbReference type="ARBA" id="ARBA00023163"/>
    </source>
</evidence>
<keyword evidence="3" id="KW-0677">Repeat</keyword>
<comment type="subcellular location">
    <subcellularLocation>
        <location evidence="1">Nucleus</location>
    </subcellularLocation>
</comment>
<evidence type="ECO:0000256" key="4">
    <source>
        <dbReference type="ARBA" id="ARBA00022771"/>
    </source>
</evidence>
<feature type="domain" description="C2H2-type" evidence="10">
    <location>
        <begin position="6"/>
        <end position="33"/>
    </location>
</feature>
<dbReference type="GO" id="GO:0008270">
    <property type="term" value="F:zinc ion binding"/>
    <property type="evidence" value="ECO:0007669"/>
    <property type="project" value="UniProtKB-KW"/>
</dbReference>
<name>A0A226DAG3_FOLCA</name>
<evidence type="ECO:0000259" key="10">
    <source>
        <dbReference type="PROSITE" id="PS50157"/>
    </source>
</evidence>
<proteinExistence type="predicted"/>
<reference evidence="11 12" key="1">
    <citation type="submission" date="2015-12" db="EMBL/GenBank/DDBJ databases">
        <title>The genome of Folsomia candida.</title>
        <authorList>
            <person name="Faddeeva A."/>
            <person name="Derks M.F."/>
            <person name="Anvar Y."/>
            <person name="Smit S."/>
            <person name="Van Straalen N."/>
            <person name="Roelofs D."/>
        </authorList>
    </citation>
    <scope>NUCLEOTIDE SEQUENCE [LARGE SCALE GENOMIC DNA]</scope>
    <source>
        <strain evidence="11 12">VU population</strain>
        <tissue evidence="11">Whole body</tissue>
    </source>
</reference>
<dbReference type="InterPro" id="IPR050636">
    <property type="entry name" value="C2H2-ZF_domain-containing"/>
</dbReference>
<dbReference type="EMBL" id="LNIX01000029">
    <property type="protein sequence ID" value="OXA41601.1"/>
    <property type="molecule type" value="Genomic_DNA"/>
</dbReference>
<gene>
    <name evidence="11" type="ORF">Fcan01_23859</name>
</gene>
<dbReference type="Proteomes" id="UP000198287">
    <property type="component" value="Unassembled WGS sequence"/>
</dbReference>
<accession>A0A226DAG3</accession>
<evidence type="ECO:0000256" key="5">
    <source>
        <dbReference type="ARBA" id="ARBA00022833"/>
    </source>
</evidence>
<evidence type="ECO:0000256" key="2">
    <source>
        <dbReference type="ARBA" id="ARBA00022723"/>
    </source>
</evidence>
<feature type="domain" description="C2H2-type" evidence="10">
    <location>
        <begin position="109"/>
        <end position="136"/>
    </location>
</feature>
<sequence length="138" mass="16189">MDSTIWECPVCRKAFQKRYQLAWHAIMHDENSQVQCKKTHLDKSEREVFPCRLSTCNKSFLYKAVAAQHFQTEHPQNPLRFLCMLCKREFKHKGNLDAHIATHTTEKAHKCAICGKSFAVRSNHKRHQVRKKISEPLT</sequence>
<feature type="domain" description="C2H2-type" evidence="10">
    <location>
        <begin position="81"/>
        <end position="108"/>
    </location>
</feature>
<dbReference type="PROSITE" id="PS00028">
    <property type="entry name" value="ZINC_FINGER_C2H2_1"/>
    <property type="match status" value="3"/>
</dbReference>
<dbReference type="PANTHER" id="PTHR47772">
    <property type="entry name" value="ZINC FINGER PROTEIN 200"/>
    <property type="match status" value="1"/>
</dbReference>
<evidence type="ECO:0000256" key="1">
    <source>
        <dbReference type="ARBA" id="ARBA00004123"/>
    </source>
</evidence>
<comment type="caution">
    <text evidence="11">The sequence shown here is derived from an EMBL/GenBank/DDBJ whole genome shotgun (WGS) entry which is preliminary data.</text>
</comment>
<dbReference type="PANTHER" id="PTHR47772:SF13">
    <property type="entry name" value="GASTRULA ZINC FINGER PROTEIN XLCGF49.1-LIKE-RELATED"/>
    <property type="match status" value="1"/>
</dbReference>
<dbReference type="InterPro" id="IPR013087">
    <property type="entry name" value="Znf_C2H2_type"/>
</dbReference>
<keyword evidence="12" id="KW-1185">Reference proteome</keyword>
<evidence type="ECO:0000256" key="3">
    <source>
        <dbReference type="ARBA" id="ARBA00022737"/>
    </source>
</evidence>